<sequence length="237" mass="25779">MPYFSSPMATYPAVNVAAVDCQKQVRSWQLFRSLIEFLIPTCNCAFSEEEPTYSSKPTFPSTSSSATSVTGTIFGYRRGKVNFCIQTHSKSTNPILLLELAVPTAILAREMRGGVLRIALESTSTAAAVNSGGRSVLSSPAWSMYFNGRKVGYALRRRASAADVETLRRLGTMVEGAGIMGGKEVEGEGEGEDDYLMYLRGNFDRVCGASGDSESFHLRDPNGSIGQELSIFFFRST</sequence>
<name>A0A6J1GES2_CUCMO</name>
<dbReference type="Proteomes" id="UP000504609">
    <property type="component" value="Unplaced"/>
</dbReference>
<dbReference type="PANTHER" id="PTHR31276">
    <property type="match status" value="1"/>
</dbReference>
<dbReference type="NCBIfam" id="TIGR01570">
    <property type="entry name" value="A_thal_3588"/>
    <property type="match status" value="1"/>
</dbReference>
<evidence type="ECO:0000313" key="1">
    <source>
        <dbReference type="Proteomes" id="UP000504609"/>
    </source>
</evidence>
<reference evidence="2" key="1">
    <citation type="submission" date="2025-08" db="UniProtKB">
        <authorList>
            <consortium name="RefSeq"/>
        </authorList>
    </citation>
    <scope>IDENTIFICATION</scope>
    <source>
        <tissue evidence="2">Young leaves</tissue>
    </source>
</reference>
<dbReference type="RefSeq" id="XP_022950422.1">
    <property type="nucleotide sequence ID" value="XM_023094654.1"/>
</dbReference>
<dbReference type="InterPro" id="IPR006460">
    <property type="entry name" value="MIZ1-like_pln"/>
</dbReference>
<accession>A0A6J1GES2</accession>
<proteinExistence type="predicted"/>
<organism evidence="1 2">
    <name type="scientific">Cucurbita moschata</name>
    <name type="common">Winter crookneck squash</name>
    <name type="synonym">Cucurbita pepo var. moschata</name>
    <dbReference type="NCBI Taxonomy" id="3662"/>
    <lineage>
        <taxon>Eukaryota</taxon>
        <taxon>Viridiplantae</taxon>
        <taxon>Streptophyta</taxon>
        <taxon>Embryophyta</taxon>
        <taxon>Tracheophyta</taxon>
        <taxon>Spermatophyta</taxon>
        <taxon>Magnoliopsida</taxon>
        <taxon>eudicotyledons</taxon>
        <taxon>Gunneridae</taxon>
        <taxon>Pentapetalae</taxon>
        <taxon>rosids</taxon>
        <taxon>fabids</taxon>
        <taxon>Cucurbitales</taxon>
        <taxon>Cucurbitaceae</taxon>
        <taxon>Cucurbiteae</taxon>
        <taxon>Cucurbita</taxon>
    </lineage>
</organism>
<keyword evidence="1" id="KW-1185">Reference proteome</keyword>
<dbReference type="AlphaFoldDB" id="A0A6J1GES2"/>
<evidence type="ECO:0000313" key="2">
    <source>
        <dbReference type="RefSeq" id="XP_022950422.1"/>
    </source>
</evidence>
<dbReference type="KEGG" id="cmos:111453526"/>
<gene>
    <name evidence="2" type="primary">LOC111453526</name>
</gene>
<dbReference type="GO" id="GO:0010274">
    <property type="term" value="P:hydrotropism"/>
    <property type="evidence" value="ECO:0007669"/>
    <property type="project" value="InterPro"/>
</dbReference>
<protein>
    <submittedName>
        <fullName evidence="2">Protein MIZU-KUSSEI 1-like</fullName>
    </submittedName>
</protein>
<dbReference type="Pfam" id="PF04759">
    <property type="entry name" value="DUF617"/>
    <property type="match status" value="1"/>
</dbReference>
<dbReference type="GeneID" id="111453526"/>
<dbReference type="PANTHER" id="PTHR31276:SF10">
    <property type="entry name" value="PROTEIN MIZU-KUSSEI 1-LIKE"/>
    <property type="match status" value="1"/>
</dbReference>